<dbReference type="EMBL" id="JAHRIP010002937">
    <property type="protein sequence ID" value="MEQ2281169.1"/>
    <property type="molecule type" value="Genomic_DNA"/>
</dbReference>
<name>A0ABV0XI71_9TELE</name>
<accession>A0ABV0XI71</accession>
<comment type="caution">
    <text evidence="1">The sequence shown here is derived from an EMBL/GenBank/DDBJ whole genome shotgun (WGS) entry which is preliminary data.</text>
</comment>
<organism evidence="1 2">
    <name type="scientific">Ameca splendens</name>
    <dbReference type="NCBI Taxonomy" id="208324"/>
    <lineage>
        <taxon>Eukaryota</taxon>
        <taxon>Metazoa</taxon>
        <taxon>Chordata</taxon>
        <taxon>Craniata</taxon>
        <taxon>Vertebrata</taxon>
        <taxon>Euteleostomi</taxon>
        <taxon>Actinopterygii</taxon>
        <taxon>Neopterygii</taxon>
        <taxon>Teleostei</taxon>
        <taxon>Neoteleostei</taxon>
        <taxon>Acanthomorphata</taxon>
        <taxon>Ovalentaria</taxon>
        <taxon>Atherinomorphae</taxon>
        <taxon>Cyprinodontiformes</taxon>
        <taxon>Goodeidae</taxon>
        <taxon>Ameca</taxon>
    </lineage>
</organism>
<reference evidence="1 2" key="1">
    <citation type="submission" date="2021-06" db="EMBL/GenBank/DDBJ databases">
        <authorList>
            <person name="Palmer J.M."/>
        </authorList>
    </citation>
    <scope>NUCLEOTIDE SEQUENCE [LARGE SCALE GENOMIC DNA]</scope>
    <source>
        <strain evidence="1 2">AS_MEX2019</strain>
        <tissue evidence="1">Muscle</tissue>
    </source>
</reference>
<keyword evidence="2" id="KW-1185">Reference proteome</keyword>
<protein>
    <submittedName>
        <fullName evidence="1">Uncharacterized protein</fullName>
    </submittedName>
</protein>
<sequence length="108" mass="11325">MGTAADVFCPSDGGWGMAAGNGSGLRKALDDTEEEIDDLSSYLPHTSLSRHVSDRGRSIWWPSAPADLACAFKPGTGSAVPALAYQHDSFLPLPPAKCARTTGMNETS</sequence>
<evidence type="ECO:0000313" key="2">
    <source>
        <dbReference type="Proteomes" id="UP001469553"/>
    </source>
</evidence>
<gene>
    <name evidence="1" type="ORF">AMECASPLE_027594</name>
</gene>
<dbReference type="Proteomes" id="UP001469553">
    <property type="component" value="Unassembled WGS sequence"/>
</dbReference>
<proteinExistence type="predicted"/>
<evidence type="ECO:0000313" key="1">
    <source>
        <dbReference type="EMBL" id="MEQ2281169.1"/>
    </source>
</evidence>